<proteinExistence type="predicted"/>
<comment type="caution">
    <text evidence="2">The sequence shown here is derived from an EMBL/GenBank/DDBJ whole genome shotgun (WGS) entry which is preliminary data.</text>
</comment>
<dbReference type="RefSeq" id="WP_191036963.1">
    <property type="nucleotide sequence ID" value="NZ_JACXAA010000001.1"/>
</dbReference>
<feature type="transmembrane region" description="Helical" evidence="1">
    <location>
        <begin position="101"/>
        <end position="122"/>
    </location>
</feature>
<sequence length="197" mass="21883">MNNKLLGLFALIGAPFLCINTYIHVPDPNAHVYITDSLSGFLDLLYISGWLCSMIGLRRIGAMGTDRFGRISTIAILGSLTLANLWNIYEMILPNHNTLLYYVLDSFWPISNVVMIGVGIAVIRARKLTGWKRYVPILCGLWLPITILISFTVGDMAFAISNGYTIIAWTLLAIIVLTSKVPADEDEYMAGLEIRVL</sequence>
<accession>A0A927AX08</accession>
<protein>
    <submittedName>
        <fullName evidence="2">Uncharacterized protein</fullName>
    </submittedName>
</protein>
<organism evidence="2 3">
    <name type="scientific">Spirosoma validum</name>
    <dbReference type="NCBI Taxonomy" id="2771355"/>
    <lineage>
        <taxon>Bacteria</taxon>
        <taxon>Pseudomonadati</taxon>
        <taxon>Bacteroidota</taxon>
        <taxon>Cytophagia</taxon>
        <taxon>Cytophagales</taxon>
        <taxon>Cytophagaceae</taxon>
        <taxon>Spirosoma</taxon>
    </lineage>
</organism>
<feature type="transmembrane region" description="Helical" evidence="1">
    <location>
        <begin position="37"/>
        <end position="57"/>
    </location>
</feature>
<name>A0A927AX08_9BACT</name>
<feature type="transmembrane region" description="Helical" evidence="1">
    <location>
        <begin position="134"/>
        <end position="153"/>
    </location>
</feature>
<keyword evidence="1" id="KW-1133">Transmembrane helix</keyword>
<keyword evidence="1" id="KW-0472">Membrane</keyword>
<evidence type="ECO:0000256" key="1">
    <source>
        <dbReference type="SAM" id="Phobius"/>
    </source>
</evidence>
<feature type="transmembrane region" description="Helical" evidence="1">
    <location>
        <begin position="69"/>
        <end position="89"/>
    </location>
</feature>
<gene>
    <name evidence="2" type="ORF">IC230_00285</name>
</gene>
<dbReference type="EMBL" id="JACXAA010000001">
    <property type="protein sequence ID" value="MBD2751310.1"/>
    <property type="molecule type" value="Genomic_DNA"/>
</dbReference>
<reference evidence="2" key="1">
    <citation type="submission" date="2020-09" db="EMBL/GenBank/DDBJ databases">
        <authorList>
            <person name="Kim M.K."/>
        </authorList>
    </citation>
    <scope>NUCLEOTIDE SEQUENCE</scope>
    <source>
        <strain evidence="2">BT704</strain>
    </source>
</reference>
<dbReference type="AlphaFoldDB" id="A0A927AX08"/>
<dbReference type="Proteomes" id="UP000653797">
    <property type="component" value="Unassembled WGS sequence"/>
</dbReference>
<feature type="transmembrane region" description="Helical" evidence="1">
    <location>
        <begin position="5"/>
        <end position="25"/>
    </location>
</feature>
<feature type="transmembrane region" description="Helical" evidence="1">
    <location>
        <begin position="159"/>
        <end position="179"/>
    </location>
</feature>
<evidence type="ECO:0000313" key="3">
    <source>
        <dbReference type="Proteomes" id="UP000653797"/>
    </source>
</evidence>
<evidence type="ECO:0000313" key="2">
    <source>
        <dbReference type="EMBL" id="MBD2751310.1"/>
    </source>
</evidence>
<keyword evidence="1" id="KW-0812">Transmembrane</keyword>
<keyword evidence="3" id="KW-1185">Reference proteome</keyword>